<reference evidence="8 9" key="1">
    <citation type="submission" date="2018-09" db="EMBL/GenBank/DDBJ databases">
        <title>Genome sequencing of strain 6GH32-13.</title>
        <authorList>
            <person name="Weon H.-Y."/>
            <person name="Heo J."/>
            <person name="Kwon S.-W."/>
        </authorList>
    </citation>
    <scope>NUCLEOTIDE SEQUENCE [LARGE SCALE GENOMIC DNA]</scope>
    <source>
        <strain evidence="8 9">5GH32-13</strain>
    </source>
</reference>
<dbReference type="OrthoDB" id="1080118at2"/>
<keyword evidence="3" id="KW-0732">Signal</keyword>
<dbReference type="InterPro" id="IPR011990">
    <property type="entry name" value="TPR-like_helical_dom_sf"/>
</dbReference>
<dbReference type="Proteomes" id="UP000263900">
    <property type="component" value="Chromosome"/>
</dbReference>
<dbReference type="AlphaFoldDB" id="A0A3B7MPB2"/>
<name>A0A3B7MPB2_9BACT</name>
<dbReference type="Gene3D" id="1.25.40.390">
    <property type="match status" value="1"/>
</dbReference>
<dbReference type="EMBL" id="CP032157">
    <property type="protein sequence ID" value="AXY72501.1"/>
    <property type="molecule type" value="Genomic_DNA"/>
</dbReference>
<evidence type="ECO:0000313" key="9">
    <source>
        <dbReference type="Proteomes" id="UP000263900"/>
    </source>
</evidence>
<evidence type="ECO:0000256" key="1">
    <source>
        <dbReference type="ARBA" id="ARBA00004442"/>
    </source>
</evidence>
<protein>
    <submittedName>
        <fullName evidence="8">RagB/SusD family nutrient uptake outer membrane protein</fullName>
    </submittedName>
</protein>
<proteinExistence type="inferred from homology"/>
<gene>
    <name evidence="8" type="ORF">D3H65_00250</name>
</gene>
<comment type="subcellular location">
    <subcellularLocation>
        <location evidence="1">Cell outer membrane</location>
    </subcellularLocation>
</comment>
<dbReference type="RefSeq" id="WP_119048339.1">
    <property type="nucleotide sequence ID" value="NZ_CP032157.1"/>
</dbReference>
<evidence type="ECO:0000259" key="6">
    <source>
        <dbReference type="Pfam" id="PF07980"/>
    </source>
</evidence>
<organism evidence="8 9">
    <name type="scientific">Paraflavitalea soli</name>
    <dbReference type="NCBI Taxonomy" id="2315862"/>
    <lineage>
        <taxon>Bacteria</taxon>
        <taxon>Pseudomonadati</taxon>
        <taxon>Bacteroidota</taxon>
        <taxon>Chitinophagia</taxon>
        <taxon>Chitinophagales</taxon>
        <taxon>Chitinophagaceae</taxon>
        <taxon>Paraflavitalea</taxon>
    </lineage>
</organism>
<dbReference type="Pfam" id="PF14322">
    <property type="entry name" value="SusD-like_3"/>
    <property type="match status" value="1"/>
</dbReference>
<dbReference type="InterPro" id="IPR033985">
    <property type="entry name" value="SusD-like_N"/>
</dbReference>
<sequence>MFKMVKYFAFSLCIASLVLQGCSKKELVDLYPEFNLDALANPSNIKQVEDVLLGAYAAFRNANYFGSGSGTGSGWAIMPDVLSDNLYETLQTLSNSRAMADWLYQPNTAQVATLYAAPYGVIANANIVLRDIDKFTTSANQLLANRLKGQAYAMRAMAHFDLMRYFAVKYDRNSTTDLALYYSTQFIVQPNVRPARMSNKQYYDSIFNDLSKATTLLGNVDAPINPVTGLTRPYIDLPVINALLARIYLYAGMWPEAIAAATRVINDRPLVNLDQAAFSGMYNQTSRGEIIWNVQFETGQQGPTFLAYFATNGRSYFRPALEIATVAGTTGLIRSNDIRYSAFFTTMSGEQSLTKFRGKGTVTDGSTNFPVFRTGEMYLIRAEARARNAQEGPALDDLNALRAARINGYIPVTGVTGALLLEAIANERRRELVGEGHRFFDLKRTTRTITRGSTCGNQAISPAGDCQLNPTDREWTLPIPESVRNANENAQQNPDY</sequence>
<dbReference type="GO" id="GO:0009279">
    <property type="term" value="C:cell outer membrane"/>
    <property type="evidence" value="ECO:0007669"/>
    <property type="project" value="UniProtKB-SubCell"/>
</dbReference>
<evidence type="ECO:0000256" key="4">
    <source>
        <dbReference type="ARBA" id="ARBA00023136"/>
    </source>
</evidence>
<accession>A0A3B7MPB2</accession>
<keyword evidence="9" id="KW-1185">Reference proteome</keyword>
<evidence type="ECO:0000256" key="2">
    <source>
        <dbReference type="ARBA" id="ARBA00006275"/>
    </source>
</evidence>
<evidence type="ECO:0000256" key="5">
    <source>
        <dbReference type="ARBA" id="ARBA00023237"/>
    </source>
</evidence>
<evidence type="ECO:0000256" key="3">
    <source>
        <dbReference type="ARBA" id="ARBA00022729"/>
    </source>
</evidence>
<dbReference type="Pfam" id="PF07980">
    <property type="entry name" value="SusD_RagB"/>
    <property type="match status" value="1"/>
</dbReference>
<dbReference type="PROSITE" id="PS51257">
    <property type="entry name" value="PROKAR_LIPOPROTEIN"/>
    <property type="match status" value="1"/>
</dbReference>
<keyword evidence="5" id="KW-0998">Cell outer membrane</keyword>
<dbReference type="SUPFAM" id="SSF48452">
    <property type="entry name" value="TPR-like"/>
    <property type="match status" value="1"/>
</dbReference>
<evidence type="ECO:0000313" key="8">
    <source>
        <dbReference type="EMBL" id="AXY72501.1"/>
    </source>
</evidence>
<feature type="domain" description="SusD-like N-terminal" evidence="7">
    <location>
        <begin position="103"/>
        <end position="226"/>
    </location>
</feature>
<feature type="domain" description="RagB/SusD" evidence="6">
    <location>
        <begin position="359"/>
        <end position="496"/>
    </location>
</feature>
<comment type="similarity">
    <text evidence="2">Belongs to the SusD family.</text>
</comment>
<dbReference type="KEGG" id="pseg:D3H65_00250"/>
<keyword evidence="4" id="KW-0472">Membrane</keyword>
<dbReference type="CDD" id="cd08977">
    <property type="entry name" value="SusD"/>
    <property type="match status" value="1"/>
</dbReference>
<evidence type="ECO:0000259" key="7">
    <source>
        <dbReference type="Pfam" id="PF14322"/>
    </source>
</evidence>
<dbReference type="InterPro" id="IPR012944">
    <property type="entry name" value="SusD_RagB_dom"/>
</dbReference>